<proteinExistence type="predicted"/>
<evidence type="ECO:0000313" key="3">
    <source>
        <dbReference type="RGD" id="1584977"/>
    </source>
</evidence>
<name>A6KPU2_RAT</name>
<organism evidence="1 2">
    <name type="scientific">Rattus norvegicus</name>
    <name type="common">Rat</name>
    <dbReference type="NCBI Taxonomy" id="10116"/>
    <lineage>
        <taxon>Eukaryota</taxon>
        <taxon>Metazoa</taxon>
        <taxon>Chordata</taxon>
        <taxon>Craniata</taxon>
        <taxon>Vertebrata</taxon>
        <taxon>Euteleostomi</taxon>
        <taxon>Mammalia</taxon>
        <taxon>Eutheria</taxon>
        <taxon>Euarchontoglires</taxon>
        <taxon>Glires</taxon>
        <taxon>Rodentia</taxon>
        <taxon>Myomorpha</taxon>
        <taxon>Muroidea</taxon>
        <taxon>Muridae</taxon>
        <taxon>Murinae</taxon>
        <taxon>Rattus</taxon>
    </lineage>
</organism>
<gene>
    <name evidence="3" type="primary">Ets2</name>
    <name evidence="1" type="synonym">Ets2_mapped</name>
    <name evidence="1" type="ORF">rCG_53068</name>
</gene>
<reference evidence="2" key="1">
    <citation type="submission" date="2005-09" db="EMBL/GenBank/DDBJ databases">
        <authorList>
            <person name="Mural R.J."/>
            <person name="Li P.W."/>
            <person name="Adams M.D."/>
            <person name="Amanatides P.G."/>
            <person name="Baden-Tillson H."/>
            <person name="Barnstead M."/>
            <person name="Chin S.H."/>
            <person name="Dew I."/>
            <person name="Evans C.A."/>
            <person name="Ferriera S."/>
            <person name="Flanigan M."/>
            <person name="Fosler C."/>
            <person name="Glodek A."/>
            <person name="Gu Z."/>
            <person name="Holt R.A."/>
            <person name="Jennings D."/>
            <person name="Kraft C.L."/>
            <person name="Lu F."/>
            <person name="Nguyen T."/>
            <person name="Nusskern D.R."/>
            <person name="Pfannkoch C.M."/>
            <person name="Sitter C."/>
            <person name="Sutton G.G."/>
            <person name="Venter J.C."/>
            <person name="Wang Z."/>
            <person name="Woodage T."/>
            <person name="Zheng X.H."/>
            <person name="Zhong F."/>
        </authorList>
    </citation>
    <scope>NUCLEOTIDE SEQUENCE [LARGE SCALE GENOMIC DNA]</scope>
    <source>
        <strain>BN</strain>
        <strain evidence="2">Sprague-Dawley</strain>
    </source>
</reference>
<dbReference type="EMBL" id="CH474083">
    <property type="protein sequence ID" value="EDL76685.1"/>
    <property type="molecule type" value="Genomic_DNA"/>
</dbReference>
<evidence type="ECO:0000313" key="2">
    <source>
        <dbReference type="Proteomes" id="UP000234681"/>
    </source>
</evidence>
<protein>
    <submittedName>
        <fullName evidence="1">V-ets erythroblastosis virus E26 oncogene homolog 2 (Avian) (Mapped), isoform CRA_f</fullName>
    </submittedName>
</protein>
<accession>A6KPU2</accession>
<dbReference type="RGD" id="1584977">
    <property type="gene designation" value="Ets2"/>
</dbReference>
<dbReference type="AlphaFoldDB" id="A6KPU2"/>
<dbReference type="Proteomes" id="UP000234681">
    <property type="component" value="Chromosome 11"/>
</dbReference>
<sequence>MNDFGIKNMDQVAPVANSFRGTLKRQPAFDTFDGSLFAVLPSLSEEQTLQEVPTGLDSVSHGNLFSTLTDGAGLPSLGSRVNKDTRSVNRDRPFSSQECQYLEYWV</sequence>
<dbReference type="AGR" id="RGD:1584977"/>
<evidence type="ECO:0000313" key="1">
    <source>
        <dbReference type="EMBL" id="EDL76685.1"/>
    </source>
</evidence>